<dbReference type="RefSeq" id="WP_013344573.1">
    <property type="nucleotide sequence ID" value="NC_014541.1"/>
</dbReference>
<feature type="domain" description="AAA" evidence="1">
    <location>
        <begin position="1"/>
        <end position="172"/>
    </location>
</feature>
<dbReference type="GeneID" id="67181303"/>
<evidence type="ECO:0000313" key="3">
    <source>
        <dbReference type="Proteomes" id="UP000006683"/>
    </source>
</evidence>
<gene>
    <name evidence="2" type="ordered locus">Fbal_1058</name>
</gene>
<dbReference type="EMBL" id="CP002209">
    <property type="protein sequence ID" value="ADN75267.1"/>
    <property type="molecule type" value="Genomic_DNA"/>
</dbReference>
<dbReference type="SUPFAM" id="SSF52540">
    <property type="entry name" value="P-loop containing nucleoside triphosphate hydrolases"/>
    <property type="match status" value="1"/>
</dbReference>
<dbReference type="CDD" id="cd02042">
    <property type="entry name" value="ParAB_family"/>
    <property type="match status" value="1"/>
</dbReference>
<evidence type="ECO:0000313" key="2">
    <source>
        <dbReference type="EMBL" id="ADN75267.1"/>
    </source>
</evidence>
<dbReference type="Gene3D" id="3.40.50.300">
    <property type="entry name" value="P-loop containing nucleotide triphosphate hydrolases"/>
    <property type="match status" value="1"/>
</dbReference>
<keyword evidence="3" id="KW-1185">Reference proteome</keyword>
<dbReference type="KEGG" id="fbl:Fbal_1058"/>
<dbReference type="Proteomes" id="UP000006683">
    <property type="component" value="Chromosome"/>
</dbReference>
<accession>E1SUS6</accession>
<dbReference type="PANTHER" id="PTHR13696:SF69">
    <property type="entry name" value="PLASMID PARTITIONING PROTEIN-RELATED"/>
    <property type="match status" value="1"/>
</dbReference>
<dbReference type="InterPro" id="IPR027417">
    <property type="entry name" value="P-loop_NTPase"/>
</dbReference>
<dbReference type="STRING" id="550540.Fbal_1058"/>
<dbReference type="PANTHER" id="PTHR13696">
    <property type="entry name" value="P-LOOP CONTAINING NUCLEOSIDE TRIPHOSPHATE HYDROLASE"/>
    <property type="match status" value="1"/>
</dbReference>
<organism evidence="2 3">
    <name type="scientific">Ferrimonas balearica (strain DSM 9799 / CCM 4581 / KCTC 23876 / PAT)</name>
    <dbReference type="NCBI Taxonomy" id="550540"/>
    <lineage>
        <taxon>Bacteria</taxon>
        <taxon>Pseudomonadati</taxon>
        <taxon>Pseudomonadota</taxon>
        <taxon>Gammaproteobacteria</taxon>
        <taxon>Alteromonadales</taxon>
        <taxon>Ferrimonadaceae</taxon>
        <taxon>Ferrimonas</taxon>
    </lineage>
</organism>
<sequence length="268" mass="29261">MQVWTIVNQKGGVGKTTTVVSLAGLLVQRGQRVLMVDTDPHASLGYYLGLDPEEMPGSLFDLFYHHQNLTQDQIEAVIVPTNVAGLELLPAATALATLDRTLGNQAGMGLILKSILQRLSHRYDAVLIDCPPVLGVLMVNALAACEQIIVPVQTEFLALKGLDRMIQTLQRLGQGGRPVPPHIIVPTLFDRRTRASLLALSELVRTHPDHLWHSVIPVDTRFRDASLAHLPAPQYAGECRGVKAYNDLLDELLSRGGQDVTRRAASGH</sequence>
<reference evidence="2 3" key="1">
    <citation type="journal article" date="2010" name="Stand. Genomic Sci.">
        <title>Complete genome sequence of Ferrimonas balearica type strain (PAT).</title>
        <authorList>
            <person name="Nolan M."/>
            <person name="Sikorski J."/>
            <person name="Davenport K."/>
            <person name="Lucas S."/>
            <person name="Glavina Del Rio T."/>
            <person name="Tice H."/>
            <person name="Cheng J."/>
            <person name="Goodwin L."/>
            <person name="Pitluck S."/>
            <person name="Liolios K."/>
            <person name="Ivanova N."/>
            <person name="Mavromatis K."/>
            <person name="Ovchinnikova G."/>
            <person name="Pati A."/>
            <person name="Chen A."/>
            <person name="Palaniappan K."/>
            <person name="Land M."/>
            <person name="Hauser L."/>
            <person name="Chang Y."/>
            <person name="Jeffries C."/>
            <person name="Tapia R."/>
            <person name="Brettin T."/>
            <person name="Detter J."/>
            <person name="Han C."/>
            <person name="Yasawong M."/>
            <person name="Rohde M."/>
            <person name="Tindall B."/>
            <person name="Goker M."/>
            <person name="Woyke T."/>
            <person name="Bristow J."/>
            <person name="Eisen J."/>
            <person name="Markowitz V."/>
            <person name="Hugenholtz P."/>
            <person name="Kyrpides N."/>
            <person name="Klenk H."/>
            <person name="Lapidus A."/>
        </authorList>
    </citation>
    <scope>NUCLEOTIDE SEQUENCE [LARGE SCALE GENOMIC DNA]</scope>
    <source>
        <strain evidence="3">DSM 9799 / CCM 4581 / KCTC 23876 / PAT</strain>
    </source>
</reference>
<proteinExistence type="predicted"/>
<name>E1SUS6_FERBD</name>
<dbReference type="eggNOG" id="COG1192">
    <property type="taxonomic scope" value="Bacteria"/>
</dbReference>
<dbReference type="AlphaFoldDB" id="E1SUS6"/>
<dbReference type="OrthoDB" id="9815116at2"/>
<dbReference type="Pfam" id="PF13614">
    <property type="entry name" value="AAA_31"/>
    <property type="match status" value="1"/>
</dbReference>
<dbReference type="HOGENOM" id="CLU_037612_1_2_6"/>
<dbReference type="InterPro" id="IPR050678">
    <property type="entry name" value="DNA_Partitioning_ATPase"/>
</dbReference>
<protein>
    <submittedName>
        <fullName evidence="2">Cobyrinic acid ac-diamide synthase</fullName>
    </submittedName>
</protein>
<dbReference type="InterPro" id="IPR025669">
    <property type="entry name" value="AAA_dom"/>
</dbReference>
<evidence type="ECO:0000259" key="1">
    <source>
        <dbReference type="Pfam" id="PF13614"/>
    </source>
</evidence>